<dbReference type="GO" id="GO:0016787">
    <property type="term" value="F:hydrolase activity"/>
    <property type="evidence" value="ECO:0007669"/>
    <property type="project" value="InterPro"/>
</dbReference>
<comment type="caution">
    <text evidence="2">The sequence shown here is derived from an EMBL/GenBank/DDBJ whole genome shotgun (WGS) entry which is preliminary data.</text>
</comment>
<proteinExistence type="predicted"/>
<name>A0A8H8RT70_9HELO</name>
<dbReference type="EMBL" id="QGMJ01000139">
    <property type="protein sequence ID" value="TVY41381.1"/>
    <property type="molecule type" value="Genomic_DNA"/>
</dbReference>
<dbReference type="SUPFAM" id="SSF56300">
    <property type="entry name" value="Metallo-dependent phosphatases"/>
    <property type="match status" value="1"/>
</dbReference>
<evidence type="ECO:0000259" key="1">
    <source>
        <dbReference type="Pfam" id="PF00149"/>
    </source>
</evidence>
<protein>
    <recommendedName>
        <fullName evidence="1">Calcineurin-like phosphoesterase domain-containing protein</fullName>
    </recommendedName>
</protein>
<organism evidence="2 3">
    <name type="scientific">Lachnellula subtilissima</name>
    <dbReference type="NCBI Taxonomy" id="602034"/>
    <lineage>
        <taxon>Eukaryota</taxon>
        <taxon>Fungi</taxon>
        <taxon>Dikarya</taxon>
        <taxon>Ascomycota</taxon>
        <taxon>Pezizomycotina</taxon>
        <taxon>Leotiomycetes</taxon>
        <taxon>Helotiales</taxon>
        <taxon>Lachnaceae</taxon>
        <taxon>Lachnellula</taxon>
    </lineage>
</organism>
<reference evidence="2 3" key="1">
    <citation type="submission" date="2018-05" db="EMBL/GenBank/DDBJ databases">
        <title>Genome sequencing and assembly of the regulated plant pathogen Lachnellula willkommii and related sister species for the development of diagnostic species identification markers.</title>
        <authorList>
            <person name="Giroux E."/>
            <person name="Bilodeau G."/>
        </authorList>
    </citation>
    <scope>NUCLEOTIDE SEQUENCE [LARGE SCALE GENOMIC DNA]</scope>
    <source>
        <strain evidence="2 3">CBS 197.66</strain>
    </source>
</reference>
<dbReference type="AlphaFoldDB" id="A0A8H8RT70"/>
<dbReference type="Pfam" id="PF00149">
    <property type="entry name" value="Metallophos"/>
    <property type="match status" value="1"/>
</dbReference>
<dbReference type="InterPro" id="IPR029052">
    <property type="entry name" value="Metallo-depent_PP-like"/>
</dbReference>
<sequence>MPSVKIQLMSDLHLGTPQTRPTYQDFEIPPECQYLALLGDIGVIGDNRLFDFLEKQLRSFEVVFYLLGNHEPFGITRLEAQTSVRAFEHKMEELRSSSGSNLGKFVFLDQTRYDLTEEVTVLGCTLFSHISNDQRESVSLFCSDFSEIQDWTVDTHNAAHRSDLRWLDTQVEHITQHEPRRKILVFTHHSPTLLEHANDPRHLDDAAQVRSAFVTDLSEQECWKNASVKFWAFGHTHFNCDFVDSGTKRRVVANQKGYRKSESDTFDVTKVVEVIY</sequence>
<evidence type="ECO:0000313" key="3">
    <source>
        <dbReference type="Proteomes" id="UP000462212"/>
    </source>
</evidence>
<dbReference type="Gene3D" id="3.60.21.10">
    <property type="match status" value="1"/>
</dbReference>
<accession>A0A8H8RT70</accession>
<dbReference type="OrthoDB" id="550558at2759"/>
<evidence type="ECO:0000313" key="2">
    <source>
        <dbReference type="EMBL" id="TVY41381.1"/>
    </source>
</evidence>
<dbReference type="PANTHER" id="PTHR37844:SF2">
    <property type="entry name" value="SER_THR PROTEIN PHOSPHATASE SUPERFAMILY (AFU_ORTHOLOGUE AFUA_1G14840)"/>
    <property type="match status" value="1"/>
</dbReference>
<gene>
    <name evidence="2" type="ORF">LSUB1_G003254</name>
</gene>
<feature type="domain" description="Calcineurin-like phosphoesterase" evidence="1">
    <location>
        <begin position="6"/>
        <end position="237"/>
    </location>
</feature>
<dbReference type="Proteomes" id="UP000462212">
    <property type="component" value="Unassembled WGS sequence"/>
</dbReference>
<dbReference type="PANTHER" id="PTHR37844">
    <property type="entry name" value="SER/THR PROTEIN PHOSPHATASE SUPERFAMILY (AFU_ORTHOLOGUE AFUA_1G14840)"/>
    <property type="match status" value="1"/>
</dbReference>
<dbReference type="InterPro" id="IPR004843">
    <property type="entry name" value="Calcineurin-like_PHP"/>
</dbReference>
<keyword evidence="3" id="KW-1185">Reference proteome</keyword>